<dbReference type="InterPro" id="IPR011701">
    <property type="entry name" value="MFS"/>
</dbReference>
<feature type="transmembrane region" description="Helical" evidence="6">
    <location>
        <begin position="351"/>
        <end position="373"/>
    </location>
</feature>
<dbReference type="PANTHER" id="PTHR43791">
    <property type="entry name" value="PERMEASE-RELATED"/>
    <property type="match status" value="1"/>
</dbReference>
<dbReference type="EMBL" id="ML976682">
    <property type="protein sequence ID" value="KAF1973163.1"/>
    <property type="molecule type" value="Genomic_DNA"/>
</dbReference>
<dbReference type="SUPFAM" id="SSF103473">
    <property type="entry name" value="MFS general substrate transporter"/>
    <property type="match status" value="1"/>
</dbReference>
<keyword evidence="2" id="KW-0813">Transport</keyword>
<evidence type="ECO:0000256" key="4">
    <source>
        <dbReference type="ARBA" id="ARBA00022989"/>
    </source>
</evidence>
<comment type="subcellular location">
    <subcellularLocation>
        <location evidence="1">Membrane</location>
        <topology evidence="1">Multi-pass membrane protein</topology>
    </subcellularLocation>
</comment>
<dbReference type="PANTHER" id="PTHR43791:SF41">
    <property type="entry name" value="MAJOR FACILITATOR SUPERFAMILY (MFS) PROFILE DOMAIN-CONTAINING PROTEIN"/>
    <property type="match status" value="1"/>
</dbReference>
<evidence type="ECO:0000313" key="8">
    <source>
        <dbReference type="Proteomes" id="UP000800036"/>
    </source>
</evidence>
<evidence type="ECO:0000256" key="1">
    <source>
        <dbReference type="ARBA" id="ARBA00004141"/>
    </source>
</evidence>
<feature type="transmembrane region" description="Helical" evidence="6">
    <location>
        <begin position="50"/>
        <end position="76"/>
    </location>
</feature>
<feature type="transmembrane region" description="Helical" evidence="6">
    <location>
        <begin position="179"/>
        <end position="198"/>
    </location>
</feature>
<feature type="transmembrane region" description="Helical" evidence="6">
    <location>
        <begin position="147"/>
        <end position="167"/>
    </location>
</feature>
<keyword evidence="8" id="KW-1185">Reference proteome</keyword>
<reference evidence="7" key="1">
    <citation type="journal article" date="2020" name="Stud. Mycol.">
        <title>101 Dothideomycetes genomes: a test case for predicting lifestyles and emergence of pathogens.</title>
        <authorList>
            <person name="Haridas S."/>
            <person name="Albert R."/>
            <person name="Binder M."/>
            <person name="Bloem J."/>
            <person name="Labutti K."/>
            <person name="Salamov A."/>
            <person name="Andreopoulos B."/>
            <person name="Baker S."/>
            <person name="Barry K."/>
            <person name="Bills G."/>
            <person name="Bluhm B."/>
            <person name="Cannon C."/>
            <person name="Castanera R."/>
            <person name="Culley D."/>
            <person name="Daum C."/>
            <person name="Ezra D."/>
            <person name="Gonzalez J."/>
            <person name="Henrissat B."/>
            <person name="Kuo A."/>
            <person name="Liang C."/>
            <person name="Lipzen A."/>
            <person name="Lutzoni F."/>
            <person name="Magnuson J."/>
            <person name="Mondo S."/>
            <person name="Nolan M."/>
            <person name="Ohm R."/>
            <person name="Pangilinan J."/>
            <person name="Park H.-J."/>
            <person name="Ramirez L."/>
            <person name="Alfaro M."/>
            <person name="Sun H."/>
            <person name="Tritt A."/>
            <person name="Yoshinaga Y."/>
            <person name="Zwiers L.-H."/>
            <person name="Turgeon B."/>
            <person name="Goodwin S."/>
            <person name="Spatafora J."/>
            <person name="Crous P."/>
            <person name="Grigoriev I."/>
        </authorList>
    </citation>
    <scope>NUCLEOTIDE SEQUENCE</scope>
    <source>
        <strain evidence="7">CBS 107.79</strain>
    </source>
</reference>
<protein>
    <submittedName>
        <fullName evidence="7">MFS transporter</fullName>
    </submittedName>
</protein>
<sequence length="477" mass="52097">MHMAATAVAVEETADTKNIDKAALFLAHAGDYEILTPEQEQRLKRKIDWIIIPMLFVTATLGAVDKVALSTAAIYGLQEDNGLHGQQYSWLGSILSLGALVGMFPSSYLVHKFPAAKYLCTCSVAWSVMALLMPACSNWGGLMALRFLMGAAEAIIVPGSSLIISGWYKKNEQPPRNAFVFAAMSSVVNGFLSWAVGHISDDSPLAKWQYLYLIVGSISMAWSIFALSFLPDTPMNAIFLTQQEKVFWVQRLEGNKTGIVNNVWKWEQVLEAVPDPKTWLIFFFNIAINIPNGSSLLAMPTGVISTLAALTFSYLAAKWNDRRCLVTMIACTLPIAGTAVLYAVSRTAVPAQLVGLYLCYTYFGSYVVGISLAQANTAGHTKKNVQFAIQYVGYAVGNLIGPQTFRANQAPAYTGGVVAMLACYCVCISLIAACRFFCVAMNRKFVPTVPAVELDGTVVENFNDLTDFNQEGFRYTT</sequence>
<dbReference type="AlphaFoldDB" id="A0A6A5V6U7"/>
<feature type="transmembrane region" description="Helical" evidence="6">
    <location>
        <begin position="324"/>
        <end position="345"/>
    </location>
</feature>
<feature type="transmembrane region" description="Helical" evidence="6">
    <location>
        <begin position="297"/>
        <end position="317"/>
    </location>
</feature>
<evidence type="ECO:0000256" key="2">
    <source>
        <dbReference type="ARBA" id="ARBA00022448"/>
    </source>
</evidence>
<gene>
    <name evidence="7" type="ORF">BU23DRAFT_580479</name>
</gene>
<organism evidence="7 8">
    <name type="scientific">Bimuria novae-zelandiae CBS 107.79</name>
    <dbReference type="NCBI Taxonomy" id="1447943"/>
    <lineage>
        <taxon>Eukaryota</taxon>
        <taxon>Fungi</taxon>
        <taxon>Dikarya</taxon>
        <taxon>Ascomycota</taxon>
        <taxon>Pezizomycotina</taxon>
        <taxon>Dothideomycetes</taxon>
        <taxon>Pleosporomycetidae</taxon>
        <taxon>Pleosporales</taxon>
        <taxon>Massarineae</taxon>
        <taxon>Didymosphaeriaceae</taxon>
        <taxon>Bimuria</taxon>
    </lineage>
</organism>
<name>A0A6A5V6U7_9PLEO</name>
<dbReference type="GO" id="GO:0022857">
    <property type="term" value="F:transmembrane transporter activity"/>
    <property type="evidence" value="ECO:0007669"/>
    <property type="project" value="InterPro"/>
</dbReference>
<evidence type="ECO:0000256" key="3">
    <source>
        <dbReference type="ARBA" id="ARBA00022692"/>
    </source>
</evidence>
<feature type="transmembrane region" description="Helical" evidence="6">
    <location>
        <begin position="210"/>
        <end position="230"/>
    </location>
</feature>
<evidence type="ECO:0000313" key="7">
    <source>
        <dbReference type="EMBL" id="KAF1973163.1"/>
    </source>
</evidence>
<evidence type="ECO:0000256" key="6">
    <source>
        <dbReference type="SAM" id="Phobius"/>
    </source>
</evidence>
<dbReference type="OrthoDB" id="6730379at2759"/>
<keyword evidence="3 6" id="KW-0812">Transmembrane</keyword>
<dbReference type="Pfam" id="PF07690">
    <property type="entry name" value="MFS_1"/>
    <property type="match status" value="1"/>
</dbReference>
<keyword evidence="4 6" id="KW-1133">Transmembrane helix</keyword>
<evidence type="ECO:0000256" key="5">
    <source>
        <dbReference type="ARBA" id="ARBA00023136"/>
    </source>
</evidence>
<feature type="transmembrane region" description="Helical" evidence="6">
    <location>
        <begin position="88"/>
        <end position="109"/>
    </location>
</feature>
<keyword evidence="5 6" id="KW-0472">Membrane</keyword>
<accession>A0A6A5V6U7</accession>
<proteinExistence type="predicted"/>
<dbReference type="GO" id="GO:0016020">
    <property type="term" value="C:membrane"/>
    <property type="evidence" value="ECO:0007669"/>
    <property type="project" value="UniProtKB-SubCell"/>
</dbReference>
<dbReference type="Proteomes" id="UP000800036">
    <property type="component" value="Unassembled WGS sequence"/>
</dbReference>
<dbReference type="InterPro" id="IPR036259">
    <property type="entry name" value="MFS_trans_sf"/>
</dbReference>
<feature type="transmembrane region" description="Helical" evidence="6">
    <location>
        <begin position="417"/>
        <end position="438"/>
    </location>
</feature>
<feature type="transmembrane region" description="Helical" evidence="6">
    <location>
        <begin position="115"/>
        <end position="135"/>
    </location>
</feature>
<dbReference type="Gene3D" id="1.20.1250.20">
    <property type="entry name" value="MFS general substrate transporter like domains"/>
    <property type="match status" value="2"/>
</dbReference>